<gene>
    <name evidence="2" type="ORF">M993_02593</name>
</gene>
<evidence type="ECO:0000259" key="1">
    <source>
        <dbReference type="Pfam" id="PF01979"/>
    </source>
</evidence>
<dbReference type="Gene3D" id="3.20.20.140">
    <property type="entry name" value="Metal-dependent hydrolases"/>
    <property type="match status" value="1"/>
</dbReference>
<dbReference type="Proteomes" id="UP000078431">
    <property type="component" value="Unassembled WGS sequence"/>
</dbReference>
<keyword evidence="2" id="KW-0224">Dipeptidase</keyword>
<evidence type="ECO:0000313" key="2">
    <source>
        <dbReference type="EMBL" id="OAT58721.1"/>
    </source>
</evidence>
<accession>A0AA91IPK2</accession>
<dbReference type="SUPFAM" id="SSF51338">
    <property type="entry name" value="Composite domain of metallo-dependent hydrolases"/>
    <property type="match status" value="1"/>
</dbReference>
<reference evidence="2 3" key="1">
    <citation type="submission" date="2016-04" db="EMBL/GenBank/DDBJ databases">
        <title>ATOL: Assembling a taxonomically balanced genome-scale reconstruction of the evolutionary history of the Enterobacteriaceae.</title>
        <authorList>
            <person name="Plunkett G.III."/>
            <person name="Neeno-Eckwall E.C."/>
            <person name="Glasner J.D."/>
            <person name="Perna N.T."/>
        </authorList>
    </citation>
    <scope>NUCLEOTIDE SEQUENCE [LARGE SCALE GENOMIC DNA]</scope>
    <source>
        <strain evidence="2 3">ATCC 12841</strain>
    </source>
</reference>
<dbReference type="InterPro" id="IPR032466">
    <property type="entry name" value="Metal_Hydrolase"/>
</dbReference>
<dbReference type="InterPro" id="IPR011059">
    <property type="entry name" value="Metal-dep_hydrolase_composite"/>
</dbReference>
<keyword evidence="3" id="KW-1185">Reference proteome</keyword>
<dbReference type="InterPro" id="IPR006680">
    <property type="entry name" value="Amidohydro-rel"/>
</dbReference>
<dbReference type="EC" id="3.-.-.-" evidence="2"/>
<dbReference type="GO" id="GO:0016810">
    <property type="term" value="F:hydrolase activity, acting on carbon-nitrogen (but not peptide) bonds"/>
    <property type="evidence" value="ECO:0007669"/>
    <property type="project" value="InterPro"/>
</dbReference>
<dbReference type="GO" id="GO:0102009">
    <property type="term" value="F:proline dipeptidase activity"/>
    <property type="evidence" value="ECO:0007669"/>
    <property type="project" value="UniProtKB-EC"/>
</dbReference>
<dbReference type="InterPro" id="IPR051781">
    <property type="entry name" value="Metallo-dep_Hydrolase"/>
</dbReference>
<dbReference type="CDD" id="cd01299">
    <property type="entry name" value="Met_dep_hydrolase_A"/>
    <property type="match status" value="1"/>
</dbReference>
<evidence type="ECO:0000313" key="3">
    <source>
        <dbReference type="Proteomes" id="UP000078431"/>
    </source>
</evidence>
<dbReference type="Gene3D" id="2.30.40.10">
    <property type="entry name" value="Urease, subunit C, domain 1"/>
    <property type="match status" value="1"/>
</dbReference>
<dbReference type="Pfam" id="PF01979">
    <property type="entry name" value="Amidohydro_1"/>
    <property type="match status" value="1"/>
</dbReference>
<proteinExistence type="predicted"/>
<comment type="caution">
    <text evidence="2">The sequence shown here is derived from an EMBL/GenBank/DDBJ whole genome shotgun (WGS) entry which is preliminary data.</text>
</comment>
<dbReference type="SUPFAM" id="SSF51556">
    <property type="entry name" value="Metallo-dependent hydrolases"/>
    <property type="match status" value="1"/>
</dbReference>
<dbReference type="InterPro" id="IPR057744">
    <property type="entry name" value="OTAase-like"/>
</dbReference>
<dbReference type="PANTHER" id="PTHR43135:SF3">
    <property type="entry name" value="ALPHA-D-RIBOSE 1-METHYLPHOSPHONATE 5-TRIPHOSPHATE DIPHOSPHATASE"/>
    <property type="match status" value="1"/>
</dbReference>
<name>A0AA91IPK2_9GAMM</name>
<dbReference type="EC" id="3.4.13.9" evidence="2"/>
<dbReference type="EMBL" id="LXEX01000037">
    <property type="protein sequence ID" value="OAT58721.1"/>
    <property type="molecule type" value="Genomic_DNA"/>
</dbReference>
<sequence>MNMKILLKNANIFDGKNNEIKSGDIIIDGGFIQSITKNIETIDKNTQVIDLQGKYVMPGLIDAHVHITASRIDLNQDYEYPGYMYARSFHFLKDMINRGFTSVRDAGGADVGIKTAVEEGVVLSPRLFISGRALSQTGGHGDYRHNSSEMVTCACSLCTGSSISVICDGVPAVRQAAREQFRIGASQIKIMAGGGISSPTDKIDNLQYSDDEIIAIVDEATRFHSYVMAHAYTPQAIIRCVNLGVKTIEHGNLLDAESAQAMFNNKAYLVPTLSIYNAFMMNKDDSDSGIPESVVEKLEEVQSQAIKSINLARKYNVKIGLGTDLLGEYHNFQYDEFKLRSQVESAFDTLHSATYVNAEILNMQGKLGIVDVHAFADLIILENNPLEDISVFSDKRDQVLMVIKNGDIVKNLIS</sequence>
<feature type="domain" description="Amidohydrolase-related" evidence="1">
    <location>
        <begin position="55"/>
        <end position="409"/>
    </location>
</feature>
<keyword evidence="2" id="KW-0645">Protease</keyword>
<dbReference type="PANTHER" id="PTHR43135">
    <property type="entry name" value="ALPHA-D-RIBOSE 1-METHYLPHOSPHONATE 5-TRIPHOSPHATE DIPHOSPHATASE"/>
    <property type="match status" value="1"/>
</dbReference>
<protein>
    <submittedName>
        <fullName evidence="2">Prolidase</fullName>
        <ecNumber evidence="2">3.-.-.-</ecNumber>
        <ecNumber evidence="2">3.4.13.9</ecNumber>
        <ecNumber evidence="2">3.5.-.-</ecNumber>
    </submittedName>
</protein>
<dbReference type="AlphaFoldDB" id="A0AA91IPK2"/>
<organism evidence="2 3">
    <name type="scientific">Obesumbacterium proteus ATCC 12841</name>
    <dbReference type="NCBI Taxonomy" id="1354268"/>
    <lineage>
        <taxon>Bacteria</taxon>
        <taxon>Pseudomonadati</taxon>
        <taxon>Pseudomonadota</taxon>
        <taxon>Gammaproteobacteria</taxon>
        <taxon>Enterobacterales</taxon>
        <taxon>Hafniaceae</taxon>
        <taxon>Obesumbacterium</taxon>
    </lineage>
</organism>
<keyword evidence="2" id="KW-0378">Hydrolase</keyword>
<dbReference type="EC" id="3.5.-.-" evidence="2"/>